<evidence type="ECO:0000256" key="2">
    <source>
        <dbReference type="ARBA" id="ARBA00022525"/>
    </source>
</evidence>
<name>A0AAN9AYI3_9CAEN</name>
<dbReference type="SUPFAM" id="SSF49842">
    <property type="entry name" value="TNF-like"/>
    <property type="match status" value="1"/>
</dbReference>
<dbReference type="InterPro" id="IPR050392">
    <property type="entry name" value="Collagen/C1q_domain"/>
</dbReference>
<gene>
    <name evidence="4" type="ORF">V1264_006716</name>
</gene>
<dbReference type="EMBL" id="JBAMIC010000018">
    <property type="protein sequence ID" value="KAK7095286.1"/>
    <property type="molecule type" value="Genomic_DNA"/>
</dbReference>
<sequence>MFTTFSDAASINVAFHAHHSTDPVNVASHGTIVYNVVTTNIGNAYNRNSGYFTAPVSGTYVFFANCMAVASSEEEVYISQDGKKGIAVCYSNRPLASPYEQGSTSVTTHVLKGQKVWTSIVQNSENIRGNLWSTFSGFLVKPDA</sequence>
<dbReference type="PANTHER" id="PTHR15427:SF33">
    <property type="entry name" value="COLLAGEN IV NC1 DOMAIN-CONTAINING PROTEIN"/>
    <property type="match status" value="1"/>
</dbReference>
<dbReference type="PRINTS" id="PR00007">
    <property type="entry name" value="COMPLEMNTC1Q"/>
</dbReference>
<feature type="domain" description="C1q" evidence="3">
    <location>
        <begin position="8"/>
        <end position="144"/>
    </location>
</feature>
<dbReference type="Gene3D" id="2.60.120.40">
    <property type="match status" value="1"/>
</dbReference>
<dbReference type="InterPro" id="IPR008983">
    <property type="entry name" value="Tumour_necrosis_fac-like_dom"/>
</dbReference>
<dbReference type="SMART" id="SM00110">
    <property type="entry name" value="C1Q"/>
    <property type="match status" value="1"/>
</dbReference>
<dbReference type="GO" id="GO:0005581">
    <property type="term" value="C:collagen trimer"/>
    <property type="evidence" value="ECO:0007669"/>
    <property type="project" value="UniProtKB-KW"/>
</dbReference>
<reference evidence="4 5" key="1">
    <citation type="submission" date="2024-02" db="EMBL/GenBank/DDBJ databases">
        <title>Chromosome-scale genome assembly of the rough periwinkle Littorina saxatilis.</title>
        <authorList>
            <person name="De Jode A."/>
            <person name="Faria R."/>
            <person name="Formenti G."/>
            <person name="Sims Y."/>
            <person name="Smith T.P."/>
            <person name="Tracey A."/>
            <person name="Wood J.M.D."/>
            <person name="Zagrodzka Z.B."/>
            <person name="Johannesson K."/>
            <person name="Butlin R.K."/>
            <person name="Leder E.H."/>
        </authorList>
    </citation>
    <scope>NUCLEOTIDE SEQUENCE [LARGE SCALE GENOMIC DNA]</scope>
    <source>
        <strain evidence="4">Snail1</strain>
        <tissue evidence="4">Muscle</tissue>
    </source>
</reference>
<evidence type="ECO:0000256" key="1">
    <source>
        <dbReference type="ARBA" id="ARBA00004613"/>
    </source>
</evidence>
<keyword evidence="2" id="KW-0964">Secreted</keyword>
<evidence type="ECO:0000313" key="4">
    <source>
        <dbReference type="EMBL" id="KAK7095286.1"/>
    </source>
</evidence>
<protein>
    <recommendedName>
        <fullName evidence="3">C1q domain-containing protein</fullName>
    </recommendedName>
</protein>
<dbReference type="PROSITE" id="PS50871">
    <property type="entry name" value="C1Q"/>
    <property type="match status" value="1"/>
</dbReference>
<comment type="subcellular location">
    <subcellularLocation>
        <location evidence="1">Secreted</location>
    </subcellularLocation>
</comment>
<dbReference type="InterPro" id="IPR001073">
    <property type="entry name" value="C1q_dom"/>
</dbReference>
<evidence type="ECO:0000313" key="5">
    <source>
        <dbReference type="Proteomes" id="UP001374579"/>
    </source>
</evidence>
<dbReference type="Proteomes" id="UP001374579">
    <property type="component" value="Unassembled WGS sequence"/>
</dbReference>
<evidence type="ECO:0000259" key="3">
    <source>
        <dbReference type="PROSITE" id="PS50871"/>
    </source>
</evidence>
<dbReference type="PANTHER" id="PTHR15427">
    <property type="entry name" value="EMILIN ELASTIN MICROFIBRIL INTERFACE-LOCATED PROTEIN ELASTIN MICROFIBRIL INTERFACER"/>
    <property type="match status" value="1"/>
</dbReference>
<dbReference type="AlphaFoldDB" id="A0AAN9AYI3"/>
<dbReference type="Pfam" id="PF00386">
    <property type="entry name" value="C1q"/>
    <property type="match status" value="1"/>
</dbReference>
<organism evidence="4 5">
    <name type="scientific">Littorina saxatilis</name>
    <dbReference type="NCBI Taxonomy" id="31220"/>
    <lineage>
        <taxon>Eukaryota</taxon>
        <taxon>Metazoa</taxon>
        <taxon>Spiralia</taxon>
        <taxon>Lophotrochozoa</taxon>
        <taxon>Mollusca</taxon>
        <taxon>Gastropoda</taxon>
        <taxon>Caenogastropoda</taxon>
        <taxon>Littorinimorpha</taxon>
        <taxon>Littorinoidea</taxon>
        <taxon>Littorinidae</taxon>
        <taxon>Littorina</taxon>
    </lineage>
</organism>
<proteinExistence type="predicted"/>
<keyword evidence="5" id="KW-1185">Reference proteome</keyword>
<comment type="caution">
    <text evidence="4">The sequence shown here is derived from an EMBL/GenBank/DDBJ whole genome shotgun (WGS) entry which is preliminary data.</text>
</comment>
<accession>A0AAN9AYI3</accession>